<evidence type="ECO:0000256" key="3">
    <source>
        <dbReference type="ARBA" id="ARBA00022448"/>
    </source>
</evidence>
<protein>
    <submittedName>
        <fullName evidence="13">Inner membrane protein yibH</fullName>
    </submittedName>
</protein>
<accession>A0AAJ5D500</accession>
<evidence type="ECO:0000256" key="5">
    <source>
        <dbReference type="ARBA" id="ARBA00022519"/>
    </source>
</evidence>
<dbReference type="GO" id="GO:0046677">
    <property type="term" value="P:response to antibiotic"/>
    <property type="evidence" value="ECO:0007669"/>
    <property type="project" value="UniProtKB-ARBA"/>
</dbReference>
<evidence type="ECO:0000256" key="1">
    <source>
        <dbReference type="ARBA" id="ARBA00004377"/>
    </source>
</evidence>
<dbReference type="GeneID" id="34791826"/>
<evidence type="ECO:0000256" key="7">
    <source>
        <dbReference type="ARBA" id="ARBA00022989"/>
    </source>
</evidence>
<dbReference type="KEGG" id="rmn:TK49_10605"/>
<dbReference type="Pfam" id="PF25885">
    <property type="entry name" value="HH_EMRA"/>
    <property type="match status" value="1"/>
</dbReference>
<evidence type="ECO:0000256" key="8">
    <source>
        <dbReference type="ARBA" id="ARBA00023136"/>
    </source>
</evidence>
<sequence>MSDNKPQAAPSAAPAPTPAAAPNGNGNGKRKRMLTTLAAALVVAGVGYGLYWGLYGRWFESTDDAYVQGNVVQVTPQVAGTVVAIRADDTQLVTAGQPLIELDRADARVALEQAEAALAQTVRQVRTLYSNTSAYTATLAMRESDLAKAKDDLARRKQIAGTGAVSQEEISHAQTAVQAAQAALEAAKEQLQGNRVLTEQTTLERHPNVLQAAAKVREAYLAYARTSLPASVTGYVAKRSVQVGQRVAPGTPLMAIVPLDQLWVDANFKEVQVRHMRVGQPVELVADVYGSSVTYHGKVVGFSAGTGSAFSLLPAQNATGNWIKVVQRLPVRVSLDPKELKEHPLRVGLSMEAKVDIHDEGGQALATAATASPLQTTVYDQAGKEADQVIASIIAANAGRGAASTAPAAASRTSQPAPKV</sequence>
<keyword evidence="3" id="KW-0813">Transport</keyword>
<dbReference type="FunFam" id="2.40.30.170:FF:000003">
    <property type="entry name" value="Multidrug resistance protein A"/>
    <property type="match status" value="1"/>
</dbReference>
<dbReference type="EMBL" id="UGVE01000001">
    <property type="protein sequence ID" value="SUD97553.1"/>
    <property type="molecule type" value="Genomic_DNA"/>
</dbReference>
<evidence type="ECO:0000256" key="9">
    <source>
        <dbReference type="SAM" id="Coils"/>
    </source>
</evidence>
<evidence type="ECO:0000256" key="4">
    <source>
        <dbReference type="ARBA" id="ARBA00022475"/>
    </source>
</evidence>
<keyword evidence="9" id="KW-0175">Coiled coil</keyword>
<dbReference type="GO" id="GO:0015721">
    <property type="term" value="P:bile acid and bile salt transport"/>
    <property type="evidence" value="ECO:0007669"/>
    <property type="project" value="UniProtKB-ARBA"/>
</dbReference>
<dbReference type="Gene3D" id="2.40.30.170">
    <property type="match status" value="1"/>
</dbReference>
<evidence type="ECO:0000256" key="6">
    <source>
        <dbReference type="ARBA" id="ARBA00022692"/>
    </source>
</evidence>
<dbReference type="InterPro" id="IPR058633">
    <property type="entry name" value="EmrA/FarA_HH"/>
</dbReference>
<dbReference type="GO" id="GO:1990961">
    <property type="term" value="P:xenobiotic detoxification by transmembrane export across the plasma membrane"/>
    <property type="evidence" value="ECO:0007669"/>
    <property type="project" value="UniProtKB-ARBA"/>
</dbReference>
<dbReference type="InterPro" id="IPR050739">
    <property type="entry name" value="MFP"/>
</dbReference>
<name>A0AAJ5D500_9RALS</name>
<keyword evidence="5" id="KW-0997">Cell inner membrane</keyword>
<keyword evidence="6 11" id="KW-0812">Transmembrane</keyword>
<keyword evidence="7 11" id="KW-1133">Transmembrane helix</keyword>
<proteinExistence type="inferred from homology"/>
<dbReference type="PANTHER" id="PTHR30386:SF19">
    <property type="entry name" value="MULTIDRUG EXPORT PROTEIN EMRA-RELATED"/>
    <property type="match status" value="1"/>
</dbReference>
<feature type="region of interest" description="Disordered" evidence="10">
    <location>
        <begin position="1"/>
        <end position="28"/>
    </location>
</feature>
<feature type="compositionally biased region" description="Low complexity" evidence="10">
    <location>
        <begin position="1"/>
        <end position="12"/>
    </location>
</feature>
<evidence type="ECO:0000256" key="11">
    <source>
        <dbReference type="SAM" id="Phobius"/>
    </source>
</evidence>
<reference evidence="13 14" key="1">
    <citation type="submission" date="2018-06" db="EMBL/GenBank/DDBJ databases">
        <authorList>
            <consortium name="Pathogen Informatics"/>
            <person name="Doyle S."/>
        </authorList>
    </citation>
    <scope>NUCLEOTIDE SEQUENCE [LARGE SCALE GENOMIC DNA]</scope>
    <source>
        <strain evidence="13 14">NCTC10894</strain>
    </source>
</reference>
<evidence type="ECO:0000259" key="12">
    <source>
        <dbReference type="Pfam" id="PF25885"/>
    </source>
</evidence>
<feature type="coiled-coil region" evidence="9">
    <location>
        <begin position="104"/>
        <end position="131"/>
    </location>
</feature>
<dbReference type="AlphaFoldDB" id="A0AAJ5D500"/>
<dbReference type="Proteomes" id="UP000255008">
    <property type="component" value="Unassembled WGS sequence"/>
</dbReference>
<feature type="transmembrane region" description="Helical" evidence="11">
    <location>
        <begin position="34"/>
        <end position="54"/>
    </location>
</feature>
<evidence type="ECO:0000313" key="13">
    <source>
        <dbReference type="EMBL" id="SUD97553.1"/>
    </source>
</evidence>
<feature type="domain" description="Multidrug export protein EmrA/FarA alpha-helical hairpin" evidence="12">
    <location>
        <begin position="106"/>
        <end position="226"/>
    </location>
</feature>
<keyword evidence="4" id="KW-1003">Cell membrane</keyword>
<keyword evidence="8 11" id="KW-0472">Membrane</keyword>
<evidence type="ECO:0000256" key="2">
    <source>
        <dbReference type="ARBA" id="ARBA00009477"/>
    </source>
</evidence>
<gene>
    <name evidence="13" type="primary">yibH</name>
    <name evidence="13" type="ORF">NCTC10894_01909</name>
</gene>
<evidence type="ECO:0000313" key="14">
    <source>
        <dbReference type="Proteomes" id="UP000255008"/>
    </source>
</evidence>
<organism evidence="13 14">
    <name type="scientific">Ralstonia mannitolilytica</name>
    <dbReference type="NCBI Taxonomy" id="105219"/>
    <lineage>
        <taxon>Bacteria</taxon>
        <taxon>Pseudomonadati</taxon>
        <taxon>Pseudomonadota</taxon>
        <taxon>Betaproteobacteria</taxon>
        <taxon>Burkholderiales</taxon>
        <taxon>Burkholderiaceae</taxon>
        <taxon>Ralstonia</taxon>
    </lineage>
</organism>
<comment type="caution">
    <text evidence="13">The sequence shown here is derived from an EMBL/GenBank/DDBJ whole genome shotgun (WGS) entry which is preliminary data.</text>
</comment>
<comment type="subcellular location">
    <subcellularLocation>
        <location evidence="1">Cell inner membrane</location>
        <topology evidence="1">Single-pass membrane protein</topology>
    </subcellularLocation>
</comment>
<comment type="similarity">
    <text evidence="2">Belongs to the membrane fusion protein (MFP) (TC 8.A.1) family.</text>
</comment>
<evidence type="ECO:0000256" key="10">
    <source>
        <dbReference type="SAM" id="MobiDB-lite"/>
    </source>
</evidence>
<dbReference type="RefSeq" id="WP_045786656.1">
    <property type="nucleotide sequence ID" value="NZ_BAAAEC010000024.1"/>
</dbReference>
<dbReference type="Gene3D" id="2.40.50.100">
    <property type="match status" value="1"/>
</dbReference>
<dbReference type="PANTHER" id="PTHR30386">
    <property type="entry name" value="MEMBRANE FUSION SUBUNIT OF EMRAB-TOLC MULTIDRUG EFFLUX PUMP"/>
    <property type="match status" value="1"/>
</dbReference>
<dbReference type="SUPFAM" id="SSF111369">
    <property type="entry name" value="HlyD-like secretion proteins"/>
    <property type="match status" value="2"/>
</dbReference>
<dbReference type="GO" id="GO:0005886">
    <property type="term" value="C:plasma membrane"/>
    <property type="evidence" value="ECO:0007669"/>
    <property type="project" value="UniProtKB-SubCell"/>
</dbReference>